<sequence length="302" mass="34301">MRFNKLDLNLLVALDALLAERNISRAGERLHLSQPAMSNALARLRNFFGDELLASQGRQMVLTPRALGLIEPVREVLMRIDSTITTPPLFDPTESTRTFVLLLSDFTTAVFIPPLLEALYQQVRGIGLELRSLNDKPAEQLEQGDADLLIIPEQFAAVDHPRAPLFEEQYLCVTWANHSRIREELTFNDYLECGHVVANYATGQQRAAFDGWFLDRFGINRKVEVSAPSMAALPQMVVGTDRIATVHRRLALQAEKVLPIKLWPPPLEVPMLVQTLQWHRHRDADPALQWMRELAFRVGRLI</sequence>
<dbReference type="Gene3D" id="1.10.10.10">
    <property type="entry name" value="Winged helix-like DNA-binding domain superfamily/Winged helix DNA-binding domain"/>
    <property type="match status" value="1"/>
</dbReference>
<gene>
    <name evidence="6" type="ORF">O987_09505</name>
</gene>
<dbReference type="GO" id="GO:0003700">
    <property type="term" value="F:DNA-binding transcription factor activity"/>
    <property type="evidence" value="ECO:0007669"/>
    <property type="project" value="InterPro"/>
</dbReference>
<dbReference type="PROSITE" id="PS50931">
    <property type="entry name" value="HTH_LYSR"/>
    <property type="match status" value="1"/>
</dbReference>
<dbReference type="SUPFAM" id="SSF46785">
    <property type="entry name" value="Winged helix' DNA-binding domain"/>
    <property type="match status" value="1"/>
</dbReference>
<keyword evidence="3" id="KW-0238">DNA-binding</keyword>
<dbReference type="EMBL" id="CP006704">
    <property type="protein sequence ID" value="AIJ46027.1"/>
    <property type="molecule type" value="Genomic_DNA"/>
</dbReference>
<evidence type="ECO:0000256" key="4">
    <source>
        <dbReference type="ARBA" id="ARBA00023163"/>
    </source>
</evidence>
<accession>A0A076PRR0</accession>
<dbReference type="Gene3D" id="3.40.190.10">
    <property type="entry name" value="Periplasmic binding protein-like II"/>
    <property type="match status" value="2"/>
</dbReference>
<dbReference type="InterPro" id="IPR036388">
    <property type="entry name" value="WH-like_DNA-bd_sf"/>
</dbReference>
<evidence type="ECO:0000259" key="5">
    <source>
        <dbReference type="PROSITE" id="PS50931"/>
    </source>
</evidence>
<dbReference type="SUPFAM" id="SSF53850">
    <property type="entry name" value="Periplasmic binding protein-like II"/>
    <property type="match status" value="1"/>
</dbReference>
<dbReference type="Proteomes" id="UP000028782">
    <property type="component" value="Chromosome"/>
</dbReference>
<dbReference type="HOGENOM" id="CLU_039613_39_0_4"/>
<evidence type="ECO:0000313" key="6">
    <source>
        <dbReference type="EMBL" id="AIJ46027.1"/>
    </source>
</evidence>
<dbReference type="Pfam" id="PF03466">
    <property type="entry name" value="LysR_substrate"/>
    <property type="match status" value="1"/>
</dbReference>
<keyword evidence="2" id="KW-0805">Transcription regulation</keyword>
<dbReference type="InterPro" id="IPR005119">
    <property type="entry name" value="LysR_subst-bd"/>
</dbReference>
<protein>
    <submittedName>
        <fullName evidence="6">Transcriptional regulator</fullName>
    </submittedName>
</protein>
<evidence type="ECO:0000313" key="7">
    <source>
        <dbReference type="Proteomes" id="UP000028782"/>
    </source>
</evidence>
<name>A0A076PRR0_COMTE</name>
<evidence type="ECO:0000256" key="3">
    <source>
        <dbReference type="ARBA" id="ARBA00023125"/>
    </source>
</evidence>
<dbReference type="InterPro" id="IPR050389">
    <property type="entry name" value="LysR-type_TF"/>
</dbReference>
<dbReference type="PANTHER" id="PTHR30118">
    <property type="entry name" value="HTH-TYPE TRANSCRIPTIONAL REGULATOR LEUO-RELATED"/>
    <property type="match status" value="1"/>
</dbReference>
<dbReference type="PANTHER" id="PTHR30118:SF6">
    <property type="entry name" value="HTH-TYPE TRANSCRIPTIONAL REGULATOR LEUO"/>
    <property type="match status" value="1"/>
</dbReference>
<dbReference type="PRINTS" id="PR00039">
    <property type="entry name" value="HTHLYSR"/>
</dbReference>
<comment type="similarity">
    <text evidence="1">Belongs to the LysR transcriptional regulatory family.</text>
</comment>
<evidence type="ECO:0000256" key="2">
    <source>
        <dbReference type="ARBA" id="ARBA00023015"/>
    </source>
</evidence>
<feature type="domain" description="HTH lysR-type" evidence="5">
    <location>
        <begin position="6"/>
        <end position="63"/>
    </location>
</feature>
<dbReference type="InterPro" id="IPR036390">
    <property type="entry name" value="WH_DNA-bd_sf"/>
</dbReference>
<dbReference type="Pfam" id="PF00126">
    <property type="entry name" value="HTH_1"/>
    <property type="match status" value="1"/>
</dbReference>
<dbReference type="AlphaFoldDB" id="A0A076PRR0"/>
<dbReference type="GO" id="GO:0003677">
    <property type="term" value="F:DNA binding"/>
    <property type="evidence" value="ECO:0007669"/>
    <property type="project" value="UniProtKB-KW"/>
</dbReference>
<evidence type="ECO:0000256" key="1">
    <source>
        <dbReference type="ARBA" id="ARBA00009437"/>
    </source>
</evidence>
<dbReference type="KEGG" id="ctes:O987_09505"/>
<organism evidence="6 7">
    <name type="scientific">Comamonas testosteroni TK102</name>
    <dbReference type="NCBI Taxonomy" id="1392005"/>
    <lineage>
        <taxon>Bacteria</taxon>
        <taxon>Pseudomonadati</taxon>
        <taxon>Pseudomonadota</taxon>
        <taxon>Betaproteobacteria</taxon>
        <taxon>Burkholderiales</taxon>
        <taxon>Comamonadaceae</taxon>
        <taxon>Comamonas</taxon>
    </lineage>
</organism>
<reference evidence="6 7" key="1">
    <citation type="journal article" date="2014" name="Genome Announc.">
        <title>Complete Genome Sequence of Polychlorinated Biphenyl Degrader Comamonas testosteroni TK102 (NBRC 109938).</title>
        <authorList>
            <person name="Fukuda K."/>
            <person name="Hosoyama A."/>
            <person name="Tsuchikane K."/>
            <person name="Ohji S."/>
            <person name="Yamazoe A."/>
            <person name="Fujita N."/>
            <person name="Shintani M."/>
            <person name="Kimbara K."/>
        </authorList>
    </citation>
    <scope>NUCLEOTIDE SEQUENCE [LARGE SCALE GENOMIC DNA]</scope>
    <source>
        <strain evidence="6">TK102</strain>
    </source>
</reference>
<keyword evidence="4" id="KW-0804">Transcription</keyword>
<proteinExistence type="inferred from homology"/>
<dbReference type="InterPro" id="IPR000847">
    <property type="entry name" value="LysR_HTH_N"/>
</dbReference>